<dbReference type="AlphaFoldDB" id="A0A9N9FUZ2"/>
<comment type="caution">
    <text evidence="2">The sequence shown here is derived from an EMBL/GenBank/DDBJ whole genome shotgun (WGS) entry which is preliminary data.</text>
</comment>
<accession>A0A9N9FUZ2</accession>
<name>A0A9N9FUZ2_9GLOM</name>
<sequence length="39" mass="4225">IFNKLSPEEYILGTIDLYLDIVNLFIAILTLLGGDSGLG</sequence>
<evidence type="ECO:0000256" key="1">
    <source>
        <dbReference type="SAM" id="Phobius"/>
    </source>
</evidence>
<protein>
    <submittedName>
        <fullName evidence="2">298_t:CDS:1</fullName>
    </submittedName>
</protein>
<organism evidence="2 3">
    <name type="scientific">Paraglomus occultum</name>
    <dbReference type="NCBI Taxonomy" id="144539"/>
    <lineage>
        <taxon>Eukaryota</taxon>
        <taxon>Fungi</taxon>
        <taxon>Fungi incertae sedis</taxon>
        <taxon>Mucoromycota</taxon>
        <taxon>Glomeromycotina</taxon>
        <taxon>Glomeromycetes</taxon>
        <taxon>Paraglomerales</taxon>
        <taxon>Paraglomeraceae</taxon>
        <taxon>Paraglomus</taxon>
    </lineage>
</organism>
<keyword evidence="1" id="KW-0472">Membrane</keyword>
<reference evidence="2" key="1">
    <citation type="submission" date="2021-06" db="EMBL/GenBank/DDBJ databases">
        <authorList>
            <person name="Kallberg Y."/>
            <person name="Tangrot J."/>
            <person name="Rosling A."/>
        </authorList>
    </citation>
    <scope>NUCLEOTIDE SEQUENCE</scope>
    <source>
        <strain evidence="2">IA702</strain>
    </source>
</reference>
<evidence type="ECO:0000313" key="3">
    <source>
        <dbReference type="Proteomes" id="UP000789572"/>
    </source>
</evidence>
<keyword evidence="3" id="KW-1185">Reference proteome</keyword>
<keyword evidence="1" id="KW-1133">Transmembrane helix</keyword>
<dbReference type="OrthoDB" id="7933078at2759"/>
<gene>
    <name evidence="2" type="ORF">POCULU_LOCUS5372</name>
</gene>
<proteinExistence type="predicted"/>
<dbReference type="EMBL" id="CAJVPJ010000813">
    <property type="protein sequence ID" value="CAG8558143.1"/>
    <property type="molecule type" value="Genomic_DNA"/>
</dbReference>
<evidence type="ECO:0000313" key="2">
    <source>
        <dbReference type="EMBL" id="CAG8558143.1"/>
    </source>
</evidence>
<feature type="non-terminal residue" evidence="2">
    <location>
        <position position="39"/>
    </location>
</feature>
<keyword evidence="1" id="KW-0812">Transmembrane</keyword>
<feature type="transmembrane region" description="Helical" evidence="1">
    <location>
        <begin position="12"/>
        <end position="33"/>
    </location>
</feature>
<dbReference type="Proteomes" id="UP000789572">
    <property type="component" value="Unassembled WGS sequence"/>
</dbReference>